<name>A0A9Q5QVM5_9CYAN</name>
<feature type="compositionally biased region" description="Polar residues" evidence="1">
    <location>
        <begin position="104"/>
        <end position="117"/>
    </location>
</feature>
<reference evidence="3 4" key="1">
    <citation type="submission" date="2017-01" db="EMBL/GenBank/DDBJ databases">
        <authorList>
            <person name="Abreu V.A."/>
            <person name="Popin R.V."/>
            <person name="Rigonato J."/>
            <person name="Andreote A.P."/>
            <person name="Schaker P.C."/>
            <person name="Hoff-Risseti C."/>
            <person name="Alvarenga D.O."/>
            <person name="Varani A.M."/>
            <person name="Fiore M.F."/>
        </authorList>
    </citation>
    <scope>NUCLEOTIDE SEQUENCE [LARGE SCALE GENOMIC DNA]</scope>
    <source>
        <strain evidence="3 4">CENA302</strain>
    </source>
</reference>
<dbReference type="InterPro" id="IPR036366">
    <property type="entry name" value="PGBDSf"/>
</dbReference>
<comment type="caution">
    <text evidence="3">The sequence shown here is derived from an EMBL/GenBank/DDBJ whole genome shotgun (WGS) entry which is preliminary data.</text>
</comment>
<organism evidence="3 4">
    <name type="scientific">Cylindrospermopsis raciborskii CENA302</name>
    <dbReference type="NCBI Taxonomy" id="1170768"/>
    <lineage>
        <taxon>Bacteria</taxon>
        <taxon>Bacillati</taxon>
        <taxon>Cyanobacteriota</taxon>
        <taxon>Cyanophyceae</taxon>
        <taxon>Nostocales</taxon>
        <taxon>Aphanizomenonaceae</taxon>
        <taxon>Cylindrospermopsis</taxon>
    </lineage>
</organism>
<feature type="domain" description="Peptidoglycan binding-like" evidence="2">
    <location>
        <begin position="154"/>
        <end position="207"/>
    </location>
</feature>
<dbReference type="AlphaFoldDB" id="A0A9Q5QVM5"/>
<evidence type="ECO:0000256" key="1">
    <source>
        <dbReference type="SAM" id="MobiDB-lite"/>
    </source>
</evidence>
<dbReference type="Proteomes" id="UP000190056">
    <property type="component" value="Unassembled WGS sequence"/>
</dbReference>
<evidence type="ECO:0000313" key="4">
    <source>
        <dbReference type="Proteomes" id="UP000190056"/>
    </source>
</evidence>
<dbReference type="Pfam" id="PF01471">
    <property type="entry name" value="PG_binding_1"/>
    <property type="match status" value="1"/>
</dbReference>
<protein>
    <submittedName>
        <fullName evidence="3">Peptidoglycan-binding protein</fullName>
    </submittedName>
</protein>
<gene>
    <name evidence="3" type="ORF">CENA302_12035</name>
</gene>
<proteinExistence type="predicted"/>
<dbReference type="InterPro" id="IPR036365">
    <property type="entry name" value="PGBD-like_sf"/>
</dbReference>
<dbReference type="SUPFAM" id="SSF47090">
    <property type="entry name" value="PGBD-like"/>
    <property type="match status" value="1"/>
</dbReference>
<feature type="region of interest" description="Disordered" evidence="1">
    <location>
        <begin position="104"/>
        <end position="133"/>
    </location>
</feature>
<sequence length="210" mass="23686">MTEIGMLIMGEFNDKQTNLPHLLDERLLKAENDQYKTKNSHFFQLTHGITSKITAPEFMTVGVTEKIAIAKPQALSRTPRKGLMAEQVGTPARIRPSYGYKWQQASKRSNNRQSRPQFQLADRSNLPKPRFPSTDYLAYNRPQMPTLRFGDSGLSIRVLQRLLISNGYNVRVDGIFGALTETAIKAFQSQRNLSVDGVVGPKTWSQLCSV</sequence>
<evidence type="ECO:0000313" key="3">
    <source>
        <dbReference type="EMBL" id="OPH09092.1"/>
    </source>
</evidence>
<dbReference type="InterPro" id="IPR002477">
    <property type="entry name" value="Peptidoglycan-bd-like"/>
</dbReference>
<evidence type="ECO:0000259" key="2">
    <source>
        <dbReference type="Pfam" id="PF01471"/>
    </source>
</evidence>
<accession>A0A9Q5QVM5</accession>
<dbReference type="RefSeq" id="WP_079291361.1">
    <property type="nucleotide sequence ID" value="NZ_MTPU01000053.1"/>
</dbReference>
<dbReference type="EMBL" id="MTPU01000053">
    <property type="protein sequence ID" value="OPH09092.1"/>
    <property type="molecule type" value="Genomic_DNA"/>
</dbReference>
<dbReference type="Gene3D" id="1.10.101.10">
    <property type="entry name" value="PGBD-like superfamily/PGBD"/>
    <property type="match status" value="1"/>
</dbReference>